<dbReference type="Gene3D" id="3.30.420.10">
    <property type="entry name" value="Ribonuclease H-like superfamily/Ribonuclease H"/>
    <property type="match status" value="1"/>
</dbReference>
<dbReference type="Ensembl" id="ENSOMET00000035250.1">
    <property type="protein sequence ID" value="ENSOMEP00000018429.1"/>
    <property type="gene ID" value="ENSOMEG00000020135.1"/>
</dbReference>
<sequence length="79" mass="9057">MHILGYFNVVYDNGPKNMPSPPVIASLKQAVQVRQHNNLKELQVFCQEEWVVLPREKIKILIHKRLQAGIDAKGGNTMY</sequence>
<keyword evidence="2" id="KW-1185">Reference proteome</keyword>
<dbReference type="InterPro" id="IPR036397">
    <property type="entry name" value="RNaseH_sf"/>
</dbReference>
<evidence type="ECO:0000313" key="1">
    <source>
        <dbReference type="Ensembl" id="ENSOMEP00000018429.1"/>
    </source>
</evidence>
<protein>
    <submittedName>
        <fullName evidence="1">Uncharacterized protein</fullName>
    </submittedName>
</protein>
<dbReference type="PaxDb" id="30732-ENSOMEP00000018429"/>
<dbReference type="GO" id="GO:0003676">
    <property type="term" value="F:nucleic acid binding"/>
    <property type="evidence" value="ECO:0007669"/>
    <property type="project" value="InterPro"/>
</dbReference>
<dbReference type="Proteomes" id="UP000261560">
    <property type="component" value="Unplaced"/>
</dbReference>
<dbReference type="AlphaFoldDB" id="A0A3B3CMW6"/>
<organism evidence="1 2">
    <name type="scientific">Oryzias melastigma</name>
    <name type="common">Marine medaka</name>
    <dbReference type="NCBI Taxonomy" id="30732"/>
    <lineage>
        <taxon>Eukaryota</taxon>
        <taxon>Metazoa</taxon>
        <taxon>Chordata</taxon>
        <taxon>Craniata</taxon>
        <taxon>Vertebrata</taxon>
        <taxon>Euteleostomi</taxon>
        <taxon>Actinopterygii</taxon>
        <taxon>Neopterygii</taxon>
        <taxon>Teleostei</taxon>
        <taxon>Neoteleostei</taxon>
        <taxon>Acanthomorphata</taxon>
        <taxon>Ovalentaria</taxon>
        <taxon>Atherinomorphae</taxon>
        <taxon>Beloniformes</taxon>
        <taxon>Adrianichthyidae</taxon>
        <taxon>Oryziinae</taxon>
        <taxon>Oryzias</taxon>
    </lineage>
</organism>
<reference evidence="1" key="2">
    <citation type="submission" date="2025-09" db="UniProtKB">
        <authorList>
            <consortium name="Ensembl"/>
        </authorList>
    </citation>
    <scope>IDENTIFICATION</scope>
</reference>
<proteinExistence type="predicted"/>
<reference evidence="1" key="1">
    <citation type="submission" date="2025-08" db="UniProtKB">
        <authorList>
            <consortium name="Ensembl"/>
        </authorList>
    </citation>
    <scope>IDENTIFICATION</scope>
</reference>
<accession>A0A3B3CMW6</accession>
<name>A0A3B3CMW6_ORYME</name>
<evidence type="ECO:0000313" key="2">
    <source>
        <dbReference type="Proteomes" id="UP000261560"/>
    </source>
</evidence>